<gene>
    <name evidence="8" type="ORF">Q5Y73_14305</name>
</gene>
<evidence type="ECO:0000259" key="7">
    <source>
        <dbReference type="PROSITE" id="PS50110"/>
    </source>
</evidence>
<dbReference type="SUPFAM" id="SSF46894">
    <property type="entry name" value="C-terminal effector domain of the bipartite response regulators"/>
    <property type="match status" value="1"/>
</dbReference>
<evidence type="ECO:0000313" key="8">
    <source>
        <dbReference type="EMBL" id="MDP5275286.1"/>
    </source>
</evidence>
<reference evidence="8 9" key="1">
    <citation type="submission" date="2023-08" db="EMBL/GenBank/DDBJ databases">
        <authorList>
            <person name="Park J.-S."/>
        </authorList>
    </citation>
    <scope>NUCLEOTIDE SEQUENCE [LARGE SCALE GENOMIC DNA]</scope>
    <source>
        <strain evidence="8 9">2205SS18-9</strain>
    </source>
</reference>
<comment type="caution">
    <text evidence="8">The sequence shown here is derived from an EMBL/GenBank/DDBJ whole genome shotgun (WGS) entry which is preliminary data.</text>
</comment>
<evidence type="ECO:0000256" key="5">
    <source>
        <dbReference type="ARBA" id="ARBA00023163"/>
    </source>
</evidence>
<evidence type="ECO:0000313" key="9">
    <source>
        <dbReference type="Proteomes" id="UP001231941"/>
    </source>
</evidence>
<dbReference type="InterPro" id="IPR016032">
    <property type="entry name" value="Sig_transdc_resp-reg_C-effctor"/>
</dbReference>
<comment type="similarity">
    <text evidence="1">Belongs to the AfsR/DnrI/RedD regulatory family.</text>
</comment>
<keyword evidence="9" id="KW-1185">Reference proteome</keyword>
<keyword evidence="3" id="KW-0805">Transcription regulation</keyword>
<dbReference type="Gene3D" id="1.10.10.10">
    <property type="entry name" value="Winged helix-like DNA-binding domain superfamily/Winged helix DNA-binding domain"/>
    <property type="match status" value="1"/>
</dbReference>
<dbReference type="Gene3D" id="3.40.50.2300">
    <property type="match status" value="1"/>
</dbReference>
<dbReference type="InterPro" id="IPR005158">
    <property type="entry name" value="BTAD"/>
</dbReference>
<proteinExistence type="inferred from homology"/>
<dbReference type="Pfam" id="PF03704">
    <property type="entry name" value="BTAD"/>
    <property type="match status" value="1"/>
</dbReference>
<name>A0ABT9J0Z8_9BACL</name>
<dbReference type="InterPro" id="IPR051677">
    <property type="entry name" value="AfsR-DnrI-RedD_regulator"/>
</dbReference>
<dbReference type="InterPro" id="IPR011990">
    <property type="entry name" value="TPR-like_helical_dom_sf"/>
</dbReference>
<dbReference type="SMART" id="SM00862">
    <property type="entry name" value="Trans_reg_C"/>
    <property type="match status" value="1"/>
</dbReference>
<organism evidence="8 9">
    <name type="scientific">Chengkuizengella axinellae</name>
    <dbReference type="NCBI Taxonomy" id="3064388"/>
    <lineage>
        <taxon>Bacteria</taxon>
        <taxon>Bacillati</taxon>
        <taxon>Bacillota</taxon>
        <taxon>Bacilli</taxon>
        <taxon>Bacillales</taxon>
        <taxon>Paenibacillaceae</taxon>
        <taxon>Chengkuizengella</taxon>
    </lineage>
</organism>
<evidence type="ECO:0000256" key="6">
    <source>
        <dbReference type="PROSITE-ProRule" id="PRU00169"/>
    </source>
</evidence>
<evidence type="ECO:0000256" key="4">
    <source>
        <dbReference type="ARBA" id="ARBA00023125"/>
    </source>
</evidence>
<evidence type="ECO:0000256" key="2">
    <source>
        <dbReference type="ARBA" id="ARBA00023012"/>
    </source>
</evidence>
<dbReference type="Gene3D" id="1.25.40.10">
    <property type="entry name" value="Tetratricopeptide repeat domain"/>
    <property type="match status" value="1"/>
</dbReference>
<dbReference type="RefSeq" id="WP_305992598.1">
    <property type="nucleotide sequence ID" value="NZ_JAVAMP010000007.1"/>
</dbReference>
<accession>A0ABT9J0Z8</accession>
<keyword evidence="6" id="KW-0597">Phosphoprotein</keyword>
<dbReference type="Pfam" id="PF00072">
    <property type="entry name" value="Response_reg"/>
    <property type="match status" value="1"/>
</dbReference>
<dbReference type="EMBL" id="JAVAMP010000007">
    <property type="protein sequence ID" value="MDP5275286.1"/>
    <property type="molecule type" value="Genomic_DNA"/>
</dbReference>
<keyword evidence="2" id="KW-0902">Two-component regulatory system</keyword>
<dbReference type="InterPro" id="IPR001789">
    <property type="entry name" value="Sig_transdc_resp-reg_receiver"/>
</dbReference>
<protein>
    <submittedName>
        <fullName evidence="8">Response regulator</fullName>
    </submittedName>
</protein>
<dbReference type="PROSITE" id="PS50110">
    <property type="entry name" value="RESPONSE_REGULATORY"/>
    <property type="match status" value="1"/>
</dbReference>
<dbReference type="SMART" id="SM00448">
    <property type="entry name" value="REC"/>
    <property type="match status" value="1"/>
</dbReference>
<dbReference type="PANTHER" id="PTHR35807">
    <property type="entry name" value="TRANSCRIPTIONAL REGULATOR REDD-RELATED"/>
    <property type="match status" value="1"/>
</dbReference>
<dbReference type="SUPFAM" id="SSF52172">
    <property type="entry name" value="CheY-like"/>
    <property type="match status" value="1"/>
</dbReference>
<dbReference type="Pfam" id="PF00486">
    <property type="entry name" value="Trans_reg_C"/>
    <property type="match status" value="1"/>
</dbReference>
<dbReference type="SUPFAM" id="SSF48452">
    <property type="entry name" value="TPR-like"/>
    <property type="match status" value="1"/>
</dbReference>
<keyword evidence="5" id="KW-0804">Transcription</keyword>
<feature type="domain" description="Response regulatory" evidence="7">
    <location>
        <begin position="3"/>
        <end position="117"/>
    </location>
</feature>
<evidence type="ECO:0000256" key="3">
    <source>
        <dbReference type="ARBA" id="ARBA00023015"/>
    </source>
</evidence>
<feature type="modified residue" description="4-aspartylphosphate" evidence="6">
    <location>
        <position position="54"/>
    </location>
</feature>
<evidence type="ECO:0000256" key="1">
    <source>
        <dbReference type="ARBA" id="ARBA00005820"/>
    </source>
</evidence>
<dbReference type="Proteomes" id="UP001231941">
    <property type="component" value="Unassembled WGS sequence"/>
</dbReference>
<sequence>MLKVMIVEDEQPTLEMMNMLVDQNKHLSVVGSFSNPIEALDQFPLLQPDVVFLDVEMPDMTGMRLAEKLIQTNENIQIVFTTAFEQYAVDAFKVNAVDYLVKFVTPEDIERVSARLIKNHEQLTKIKSLEESKGASIRCFGTFEIRGTDGSVIKWPTRKTEELFAYFLLHVNQVISKWRLMELFWPNHKHATTNLHTTISRMKKVLRDNQLPIQVEKVNEGYLFDLQNIECDLEAFKNYFSTNKKVAKENLAESEKTFRLYKGSLFELKDYIWSIGLERELAERYTYLTEQLVNYYVEKKMLEHAEETMKLYLTMYPLHEEMNVKLFKLYASRCGYKEQLKDHYTKYVKLLKEELDVEPSDEVKKYASFE</sequence>
<dbReference type="InterPro" id="IPR036388">
    <property type="entry name" value="WH-like_DNA-bd_sf"/>
</dbReference>
<dbReference type="InterPro" id="IPR011006">
    <property type="entry name" value="CheY-like_superfamily"/>
</dbReference>
<keyword evidence="4" id="KW-0238">DNA-binding</keyword>
<dbReference type="InterPro" id="IPR001867">
    <property type="entry name" value="OmpR/PhoB-type_DNA-bd"/>
</dbReference>